<evidence type="ECO:0000259" key="5">
    <source>
        <dbReference type="Pfam" id="PF12256"/>
    </source>
</evidence>
<dbReference type="eggNOG" id="COG3209">
    <property type="taxonomic scope" value="Bacteria"/>
</dbReference>
<feature type="domain" description="Insecticide toxin TcdB middle/C-terminal" evidence="4">
    <location>
        <begin position="871"/>
        <end position="984"/>
    </location>
</feature>
<dbReference type="Pfam" id="PF12255">
    <property type="entry name" value="TcdB_toxin_midC"/>
    <property type="match status" value="1"/>
</dbReference>
<dbReference type="EMBL" id="CP002771">
    <property type="protein sequence ID" value="AEF54362.1"/>
    <property type="molecule type" value="Genomic_DNA"/>
</dbReference>
<accession>F6CWL2</accession>
<dbReference type="SUPFAM" id="SSF69318">
    <property type="entry name" value="Integrin alpha N-terminal domain"/>
    <property type="match status" value="1"/>
</dbReference>
<evidence type="ECO:0000256" key="3">
    <source>
        <dbReference type="ARBA" id="ARBA00023026"/>
    </source>
</evidence>
<gene>
    <name evidence="6" type="ordered locus">Mar181_1315</name>
</gene>
<dbReference type="PANTHER" id="PTHR32305">
    <property type="match status" value="1"/>
</dbReference>
<dbReference type="NCBIfam" id="TIGR03696">
    <property type="entry name" value="Rhs_assc_core"/>
    <property type="match status" value="1"/>
</dbReference>
<dbReference type="GO" id="GO:0005737">
    <property type="term" value="C:cytoplasm"/>
    <property type="evidence" value="ECO:0007669"/>
    <property type="project" value="InterPro"/>
</dbReference>
<dbReference type="Gene3D" id="2.180.10.10">
    <property type="entry name" value="RHS repeat-associated core"/>
    <property type="match status" value="1"/>
</dbReference>
<dbReference type="InterPro" id="IPR022044">
    <property type="entry name" value="TcdB_toxin_mid/C"/>
</dbReference>
<dbReference type="HOGENOM" id="CLU_000672_1_0_6"/>
<sequence length="2419" mass="274796">MDQSSNTITAQKISLPDGGGSLKSLGETFKASAFTGTGNFNIPIPLTHARGLEPQLSLSYNSGTGNGIFGLGCSINLSKISIRTEKGLPQFNGDDIFMLDGEVLTPKSESQRQEDGYLISQYLPRVESAFSLIEYYLKADKSSAYWKVTSANNITSVYGLNPAARIFDKENPAHIFEWLIESTVDSKENKILYHYVQEDNAGVGDQGYEVGRALTNKYIQNIQYGNFLDASGKEQYAFEVIFDYGQYDLSNLTQGGHDPYSPSKTWSYRPDPFSSYKSTFEIRTRRLCQNILLFHHFKAELGDHCLVKTLNLNYSLSNNSNISLLQSVIETGYKRAGTAAESPYDIQSMPPLEFKFSEFNLPDAPVYKELAIDSASIPGYLNTSGFQPVDLKGEGISGLLYSNAESLLYCEPEGNGHYALPTTLTHFPVDQNFQNAQTTLVDLEGNGQLELVVKNTNRTGFYQRGRHLESKAPSPIWQQYQAFERYPTDYANPDMEMAGLSNNGKTDLLLVNQEALHIYPSSGKQGYGCENRVTKAQGFPSIKKNYPKEHVGFTNLFGDGLPHRVKITKNSVECWPSLGFGKYGDKVSLESAPDFGDDFDAKRLFLADIDGSGTTDLIYVQPTQVSLYINQGGNAFSDAITIPLPEQCQYSAIDQIQFSDVLGNGTSCLVYTKILPTPKHYFYNFVGDSMVDGKSKSTIKPYLLNEIDNNMGAVSIIEYCSSTHFYLEDKKVGTPWRTQLPFPVQLVAKTTNIDQITGLKTATRFAYHDGYYDHEEKEFYGFGFVETWDSETYDKFQQQSSAQRQDLEKKYYTPPVYTKTWYANGAAQQIYAYKHSDNKLGAFFNGDKDAYDFPAARMNVVTDDYKTLNQAYAALKGTVIRAEVYADDPLDNPELYQMPYTVEEHCQEVSLYQERNDQEYAVFMVTPRESISYHYERNPKDPRVQQHFILATDTFGNPLVSCDISLARRNSADPDVTFYPEQTSLKAIVSLQKYVTPVQGNLYYHLSCEQQQLELFNLELSDHYCSYDELKNKITGLNLQQQNNITPYDAPVSGDRLQARQLTWERTYFWNEDLTLSLPLGETCAINLIHHHEKAVFSQEFIDDVFANRLTEDTLTSQAGYVFEQKSNYWWNKGLVQFYDQHKFYQPSKTENVFVEASSNLYALETLSYDDYALFVTETQQFIDTTNSLTTKAVYDYRCAQLCQLTDPNNNISQALFDPLGQVIVTSLIGTEKGVNSGGMTLYSHDATKAEYQQQAAPAFEQVIHSPKDYLQGACSYFYYNLHAWVQSKQPASSIHLVRNSFYCSSQKHNAPYCQIEVSYSDGFGHILATKRKADPGLAFIREANGELKTENNQVQQFPTSRWQVSGRTVYNNKGKAVEQYLPYFINTPEYEDQQDIPCPPPTQLYYDPLGRVIKTVSPKGFFSKVEFSPWLEQHFDENDTLVDSDYYKNFKANYPDKPTEQQQDENDALDKAAAFYNTPEIKALDNLGFVIRDIRYKAQQEQLVAYEANDIQGRTVTSIDPRLYQSNNVNQTDYYNFKYRYPMGQKDPIYIDSTDAGIERHLSNIYGKQLISLSARNYCQLINYDCLQRQTELKVKKLSGVKVIDAFTEFNLVEQFFYEDYLLAQGKTQTELQDCNLWGALHQLNDLSGTVIHHQYSLHGEVLQTSRQIVEDYKKAVDWRQEVALENDVYKSQFTYNAVKQLITETTPDDSVTTKSYNQLGLLKSVALTLSDGTYQQIIKKIDYDANGQRTELHYGNGIKTCFQYEATTLHLLAIKNSQQDLQYTYDPVGNITRLRDQTYQTVFHSNQKVSPLSDYSYDALYRLTATNGRQHPGVNASSLKQADFIALPSINDGNALESYSEIYSYDDSGNLVKKQHQASNSWTTETPVEANSNHLQGLKYDASGNLRQASTGSNLDLSFNCCENLVKATIVQRQNGPDDSEYYLYDSHEQRTRKVSELMVKNGTLSHIEDKIYLGNYELKRNKTLAADQQLNISLQRQTLRVMDGDTCIAIIHSWDIDKNQKETQNLNIRKIRYQLDNHLGSVALELDQQAQLISYEEYFPYGGTALRAGKNLIEVALKEYRYSGKERDNSTGFYYYGRRYYAPGLGRWLNSDPAHRVDGMNLYAFVGGNPVTFYDPDGREKKAVQDNNIVGRKRKAVQNNDINKIEDKHTAAKAIQTNLAGAGNRGRATFYKSGLNDNQSKESYFKTEGASVFSELKLNGKTACMGVNGPAKKNLEFLDIGTHNQFGLKDNFHSEDWNLTSFRQNVKESGFTLEKYITNFKNSNGNKNNKHVFSLKINYSPCLGCAITIGKFNDYLKENLGENNYIFRAKFLRVYSLSETTKNPDSQSAKIFKSMYQSFEDNNIPLRIQPLNSAKKMNVAFSEDDESRNMAVKNMFPDIFSSLTKTWKDKGCARKH</sequence>
<evidence type="ECO:0000256" key="1">
    <source>
        <dbReference type="ARBA" id="ARBA00004613"/>
    </source>
</evidence>
<protein>
    <submittedName>
        <fullName evidence="6">RHS repeat-associated core domain protein</fullName>
    </submittedName>
</protein>
<name>F6CWL2_MARPP</name>
<evidence type="ECO:0000256" key="2">
    <source>
        <dbReference type="ARBA" id="ARBA00022525"/>
    </source>
</evidence>
<dbReference type="PRINTS" id="PR01341">
    <property type="entry name" value="SALSPVBPROT"/>
</dbReference>
<dbReference type="Pfam" id="PF12256">
    <property type="entry name" value="TcdB_toxin_midN"/>
    <property type="match status" value="1"/>
</dbReference>
<feature type="domain" description="Insecticide toxin TcdB middle/N-terminal" evidence="5">
    <location>
        <begin position="654"/>
        <end position="822"/>
    </location>
</feature>
<dbReference type="GO" id="GO:0005576">
    <property type="term" value="C:extracellular region"/>
    <property type="evidence" value="ECO:0007669"/>
    <property type="project" value="UniProtKB-SubCell"/>
</dbReference>
<proteinExistence type="predicted"/>
<keyword evidence="3" id="KW-0843">Virulence</keyword>
<dbReference type="OrthoDB" id="9815414at2"/>
<evidence type="ECO:0000259" key="4">
    <source>
        <dbReference type="Pfam" id="PF12255"/>
    </source>
</evidence>
<dbReference type="InterPro" id="IPR050708">
    <property type="entry name" value="T6SS_VgrG/RHS"/>
</dbReference>
<dbReference type="PANTHER" id="PTHR32305:SF15">
    <property type="entry name" value="PROTEIN RHSA-RELATED"/>
    <property type="match status" value="1"/>
</dbReference>
<reference evidence="6 7" key="1">
    <citation type="journal article" date="2012" name="Stand. Genomic Sci.">
        <title>Complete genome sequence of Marinomonas posidonica type strain (IVIA-Po-181(T)).</title>
        <authorList>
            <person name="Lucas-Elio P."/>
            <person name="Goodwin L."/>
            <person name="Woyke T."/>
            <person name="Pitluck S."/>
            <person name="Nolan M."/>
            <person name="Kyrpides N.C."/>
            <person name="Detter J.C."/>
            <person name="Copeland A."/>
            <person name="Lu M."/>
            <person name="Bruce D."/>
            <person name="Detter C."/>
            <person name="Tapia R."/>
            <person name="Han S."/>
            <person name="Land M.L."/>
            <person name="Ivanova N."/>
            <person name="Mikhailova N."/>
            <person name="Johnston A.W."/>
            <person name="Sanchez-Amat A."/>
        </authorList>
    </citation>
    <scope>NUCLEOTIDE SEQUENCE [LARGE SCALE GENOMIC DNA]</scope>
    <source>
        <strain evidence="7">CECT 7376 / NCIMB 14433 / IVIA-Po-181</strain>
    </source>
</reference>
<keyword evidence="2" id="KW-0964">Secreted</keyword>
<keyword evidence="7" id="KW-1185">Reference proteome</keyword>
<dbReference type="InterPro" id="IPR022045">
    <property type="entry name" value="TcdB_toxin_mid/N"/>
</dbReference>
<dbReference type="InterPro" id="IPR028994">
    <property type="entry name" value="Integrin_alpha_N"/>
</dbReference>
<dbReference type="Proteomes" id="UP000009230">
    <property type="component" value="Chromosome"/>
</dbReference>
<evidence type="ECO:0000313" key="6">
    <source>
        <dbReference type="EMBL" id="AEF54362.1"/>
    </source>
</evidence>
<dbReference type="KEGG" id="mpc:Mar181_1315"/>
<evidence type="ECO:0000313" key="7">
    <source>
        <dbReference type="Proteomes" id="UP000009230"/>
    </source>
</evidence>
<dbReference type="Pfam" id="PF03534">
    <property type="entry name" value="SpvB"/>
    <property type="match status" value="1"/>
</dbReference>
<organism evidence="6 7">
    <name type="scientific">Marinomonas posidonica (strain CECT 7376 / NCIMB 14433 / IVIA-Po-181)</name>
    <dbReference type="NCBI Taxonomy" id="491952"/>
    <lineage>
        <taxon>Bacteria</taxon>
        <taxon>Pseudomonadati</taxon>
        <taxon>Pseudomonadota</taxon>
        <taxon>Gammaproteobacteria</taxon>
        <taxon>Oceanospirillales</taxon>
        <taxon>Oceanospirillaceae</taxon>
        <taxon>Marinomonas</taxon>
    </lineage>
</organism>
<comment type="subcellular location">
    <subcellularLocation>
        <location evidence="1">Secreted</location>
    </subcellularLocation>
</comment>
<dbReference type="STRING" id="491952.Mar181_1315"/>
<dbReference type="InterPro" id="IPR003284">
    <property type="entry name" value="Sal_SpvB"/>
</dbReference>
<dbReference type="RefSeq" id="WP_013795837.1">
    <property type="nucleotide sequence ID" value="NC_015559.1"/>
</dbReference>
<dbReference type="InterPro" id="IPR022385">
    <property type="entry name" value="Rhs_assc_core"/>
</dbReference>